<dbReference type="EMBL" id="FOQO01000007">
    <property type="protein sequence ID" value="SFJ05053.1"/>
    <property type="molecule type" value="Genomic_DNA"/>
</dbReference>
<organism evidence="2 3">
    <name type="scientific">Parapedobacter indicus</name>
    <dbReference type="NCBI Taxonomy" id="1477437"/>
    <lineage>
        <taxon>Bacteria</taxon>
        <taxon>Pseudomonadati</taxon>
        <taxon>Bacteroidota</taxon>
        <taxon>Sphingobacteriia</taxon>
        <taxon>Sphingobacteriales</taxon>
        <taxon>Sphingobacteriaceae</taxon>
        <taxon>Parapedobacter</taxon>
    </lineage>
</organism>
<evidence type="ECO:0000313" key="2">
    <source>
        <dbReference type="EMBL" id="SFJ05053.1"/>
    </source>
</evidence>
<dbReference type="STRING" id="1477437.SAMN05444682_107118"/>
<dbReference type="InterPro" id="IPR021215">
    <property type="entry name" value="DUF2752"/>
</dbReference>
<evidence type="ECO:0000256" key="1">
    <source>
        <dbReference type="SAM" id="Phobius"/>
    </source>
</evidence>
<evidence type="ECO:0000313" key="3">
    <source>
        <dbReference type="Proteomes" id="UP000198670"/>
    </source>
</evidence>
<sequence>MCWLMALILLYFSDPHNHHFTLCPLENMGLDWCPGCGLGRSIALLMQGEIGASFAMHWLGIPTFFIIIHRIYRLSKLTYNHWTTPYYHEQP</sequence>
<keyword evidence="1" id="KW-1133">Transmembrane helix</keyword>
<dbReference type="AlphaFoldDB" id="A0A1I3N704"/>
<keyword evidence="1" id="KW-0812">Transmembrane</keyword>
<protein>
    <recommendedName>
        <fullName evidence="4">DUF2752 domain-containing protein</fullName>
    </recommendedName>
</protein>
<proteinExistence type="predicted"/>
<gene>
    <name evidence="2" type="ORF">SAMN05444682_107118</name>
</gene>
<keyword evidence="3" id="KW-1185">Reference proteome</keyword>
<keyword evidence="1" id="KW-0472">Membrane</keyword>
<evidence type="ECO:0008006" key="4">
    <source>
        <dbReference type="Google" id="ProtNLM"/>
    </source>
</evidence>
<dbReference type="Pfam" id="PF10825">
    <property type="entry name" value="DUF2752"/>
    <property type="match status" value="1"/>
</dbReference>
<reference evidence="2 3" key="1">
    <citation type="submission" date="2016-10" db="EMBL/GenBank/DDBJ databases">
        <authorList>
            <person name="de Groot N.N."/>
        </authorList>
    </citation>
    <scope>NUCLEOTIDE SEQUENCE [LARGE SCALE GENOMIC DNA]</scope>
    <source>
        <strain evidence="2 3">RK1</strain>
    </source>
</reference>
<dbReference type="Proteomes" id="UP000198670">
    <property type="component" value="Unassembled WGS sequence"/>
</dbReference>
<name>A0A1I3N704_9SPHI</name>
<accession>A0A1I3N704</accession>
<feature type="transmembrane region" description="Helical" evidence="1">
    <location>
        <begin position="54"/>
        <end position="72"/>
    </location>
</feature>